<dbReference type="SMART" id="SM00220">
    <property type="entry name" value="S_TKc"/>
    <property type="match status" value="1"/>
</dbReference>
<dbReference type="Gene3D" id="1.10.510.10">
    <property type="entry name" value="Transferase(Phosphotransferase) domain 1"/>
    <property type="match status" value="1"/>
</dbReference>
<evidence type="ECO:0000313" key="3">
    <source>
        <dbReference type="EMBL" id="MBD2276951.1"/>
    </source>
</evidence>
<dbReference type="RefSeq" id="WP_190382024.1">
    <property type="nucleotide sequence ID" value="NZ_JACJQT010000002.1"/>
</dbReference>
<dbReference type="InterPro" id="IPR016187">
    <property type="entry name" value="CTDL_fold"/>
</dbReference>
<evidence type="ECO:0000256" key="1">
    <source>
        <dbReference type="SAM" id="Phobius"/>
    </source>
</evidence>
<keyword evidence="1" id="KW-0812">Transmembrane</keyword>
<comment type="caution">
    <text evidence="3">The sequence shown here is derived from an EMBL/GenBank/DDBJ whole genome shotgun (WGS) entry which is preliminary data.</text>
</comment>
<evidence type="ECO:0000259" key="2">
    <source>
        <dbReference type="PROSITE" id="PS50011"/>
    </source>
</evidence>
<dbReference type="NCBIfam" id="NF045510">
    <property type="entry name" value="4Cys_prefix_kin"/>
    <property type="match status" value="1"/>
</dbReference>
<dbReference type="InterPro" id="IPR051043">
    <property type="entry name" value="Sulfatase_Mod_Factor_Kinase"/>
</dbReference>
<proteinExistence type="predicted"/>
<reference evidence="3 4" key="1">
    <citation type="journal article" date="2020" name="ISME J.">
        <title>Comparative genomics reveals insights into cyanobacterial evolution and habitat adaptation.</title>
        <authorList>
            <person name="Chen M.Y."/>
            <person name="Teng W.K."/>
            <person name="Zhao L."/>
            <person name="Hu C.X."/>
            <person name="Zhou Y.K."/>
            <person name="Han B.P."/>
            <person name="Song L.R."/>
            <person name="Shu W.S."/>
        </authorList>
    </citation>
    <scope>NUCLEOTIDE SEQUENCE [LARGE SCALE GENOMIC DNA]</scope>
    <source>
        <strain evidence="3 4">FACHB-1040</strain>
    </source>
</reference>
<keyword evidence="1" id="KW-1133">Transmembrane helix</keyword>
<dbReference type="PROSITE" id="PS50011">
    <property type="entry name" value="PROTEIN_KINASE_DOM"/>
    <property type="match status" value="1"/>
</dbReference>
<dbReference type="CDD" id="cd14014">
    <property type="entry name" value="STKc_PknB_like"/>
    <property type="match status" value="1"/>
</dbReference>
<dbReference type="Proteomes" id="UP000606721">
    <property type="component" value="Unassembled WGS sequence"/>
</dbReference>
<dbReference type="Pfam" id="PF00069">
    <property type="entry name" value="Pkinase"/>
    <property type="match status" value="1"/>
</dbReference>
<feature type="domain" description="Protein kinase" evidence="2">
    <location>
        <begin position="37"/>
        <end position="296"/>
    </location>
</feature>
<feature type="transmembrane region" description="Helical" evidence="1">
    <location>
        <begin position="327"/>
        <end position="349"/>
    </location>
</feature>
<dbReference type="InterPro" id="IPR005532">
    <property type="entry name" value="SUMF_dom"/>
</dbReference>
<dbReference type="EMBL" id="JACJQT010000002">
    <property type="protein sequence ID" value="MBD2276951.1"/>
    <property type="molecule type" value="Genomic_DNA"/>
</dbReference>
<dbReference type="Gene3D" id="3.90.1580.10">
    <property type="entry name" value="paralog of FGE (formylglycine-generating enzyme)"/>
    <property type="match status" value="1"/>
</dbReference>
<dbReference type="SUPFAM" id="SSF56112">
    <property type="entry name" value="Protein kinase-like (PK-like)"/>
    <property type="match status" value="1"/>
</dbReference>
<name>A0ABR8BTA1_APHFL</name>
<dbReference type="PANTHER" id="PTHR23150">
    <property type="entry name" value="SULFATASE MODIFYING FACTOR 1, 2"/>
    <property type="match status" value="1"/>
</dbReference>
<evidence type="ECO:0000313" key="4">
    <source>
        <dbReference type="Proteomes" id="UP000606721"/>
    </source>
</evidence>
<protein>
    <submittedName>
        <fullName evidence="3">SUMF1/EgtB/PvdO family nonheme iron enzyme</fullName>
    </submittedName>
</protein>
<dbReference type="InterPro" id="IPR011009">
    <property type="entry name" value="Kinase-like_dom_sf"/>
</dbReference>
<dbReference type="InterPro" id="IPR042095">
    <property type="entry name" value="SUMF_sf"/>
</dbReference>
<accession>A0ABR8BTA1</accession>
<gene>
    <name evidence="3" type="ORF">H6F99_01020</name>
</gene>
<keyword evidence="4" id="KW-1185">Reference proteome</keyword>
<dbReference type="PANTHER" id="PTHR23150:SF19">
    <property type="entry name" value="FORMYLGLYCINE-GENERATING ENZYME"/>
    <property type="match status" value="1"/>
</dbReference>
<dbReference type="Pfam" id="PF03781">
    <property type="entry name" value="FGE-sulfatase"/>
    <property type="match status" value="1"/>
</dbReference>
<organism evidence="3 4">
    <name type="scientific">Aphanizomenon flos-aquae FACHB-1040</name>
    <dbReference type="NCBI Taxonomy" id="2692887"/>
    <lineage>
        <taxon>Bacteria</taxon>
        <taxon>Bacillati</taxon>
        <taxon>Cyanobacteriota</taxon>
        <taxon>Cyanophyceae</taxon>
        <taxon>Nostocales</taxon>
        <taxon>Aphanizomenonaceae</taxon>
        <taxon>Aphanizomenon</taxon>
    </lineage>
</organism>
<dbReference type="SUPFAM" id="SSF56436">
    <property type="entry name" value="C-type lectin-like"/>
    <property type="match status" value="1"/>
</dbReference>
<keyword evidence="1" id="KW-0472">Membrane</keyword>
<sequence length="630" mass="70653">MICCLNPDCSQPVNPDDHKFCQSCRTPLIPLLINRFRVLRVLSAEGGFGRTYLAEDSQKLNETCVIKQLAPKQSGTYALKKATELFIEEAKRLQDLGEHPQIPTLFAYFEDNGFLYLVQQFIKGENLLDELAQKGKYKETQIRELLLDLLPSLKFIHERQVIHRDIKPQNIMRRSSDGKLVLIDFGASKQLTTTVHTQIGTRIGTHGYSPLEQIQLGEAYPASDLFALGATCFHLLTGVHPFNLWTRNGFSWVNNWRQHLPSPVSQELREVLDKLLKIEILERYQSADEVIKDLKITPTGYVPPIANKNPSSGNSKTRINRIIDRRVFIYGGLSLGAVTVAVIGQSLFFRKQNQTSISNNLKTFSFEVVSTNATGNIINRRNESAKYFTEDLGNGVTLEMVEIPGGTFIMGSPENEAGRDSDEGPQHQVTVPSFFMGKYQLTQAQYQAIMGSNPSAFKGNNRPVERVTWNDAVTFCQRLSQKTGKNYRLPTEAEWEYGCRAGTTTPFYFGESITPELVNYNGNYTYASAPKGQDRQQTTDVGSFPPNAFGLYDMHGNVWEWCLDDYINNYNTAPKGGSALTGTSSEKLLRGGSWYSYPSNCRSANRGYNGPGFVSIYDNGFRVVCGAAWT</sequence>
<dbReference type="InterPro" id="IPR000719">
    <property type="entry name" value="Prot_kinase_dom"/>
</dbReference>